<reference evidence="2" key="1">
    <citation type="journal article" date="2023" name="Nat. Plants">
        <title>Single-cell RNA sequencing provides a high-resolution roadmap for understanding the multicellular compartmentation of specialized metabolism.</title>
        <authorList>
            <person name="Sun S."/>
            <person name="Shen X."/>
            <person name="Li Y."/>
            <person name="Li Y."/>
            <person name="Wang S."/>
            <person name="Li R."/>
            <person name="Zhang H."/>
            <person name="Shen G."/>
            <person name="Guo B."/>
            <person name="Wei J."/>
            <person name="Xu J."/>
            <person name="St-Pierre B."/>
            <person name="Chen S."/>
            <person name="Sun C."/>
        </authorList>
    </citation>
    <scope>NUCLEOTIDE SEQUENCE [LARGE SCALE GENOMIC DNA]</scope>
</reference>
<evidence type="ECO:0000313" key="2">
    <source>
        <dbReference type="Proteomes" id="UP001060085"/>
    </source>
</evidence>
<keyword evidence="2" id="KW-1185">Reference proteome</keyword>
<name>A0ACC0CG40_CATRO</name>
<protein>
    <submittedName>
        <fullName evidence="1">Uncharacterized protein</fullName>
    </submittedName>
</protein>
<dbReference type="Proteomes" id="UP001060085">
    <property type="component" value="Linkage Group LG01"/>
</dbReference>
<gene>
    <name evidence="1" type="ORF">M9H77_04954</name>
</gene>
<dbReference type="EMBL" id="CM044701">
    <property type="protein sequence ID" value="KAI5683726.1"/>
    <property type="molecule type" value="Genomic_DNA"/>
</dbReference>
<evidence type="ECO:0000313" key="1">
    <source>
        <dbReference type="EMBL" id="KAI5683726.1"/>
    </source>
</evidence>
<sequence length="230" mass="25559">MTSENISAPTLDKVNMVAEASPSSAQSNQKKVPKKVHKAEREKMKREHLNELFLALANALEVSEQTNGKACVLTEATRIVKDMVAQIESLRKDNAALLSESQYVTTENKELLDENTSMEAQISKLKNELQKRVTDSTIDLNEAPPECQQPDLAPQYVGDCFRYPVMEPAFQQGQDMNTLYVIPICSNPSVLVDPSLVQDASMLASAVSKPHPRYPNPGDIWPSQILEKHP</sequence>
<accession>A0ACC0CG40</accession>
<comment type="caution">
    <text evidence="1">The sequence shown here is derived from an EMBL/GenBank/DDBJ whole genome shotgun (WGS) entry which is preliminary data.</text>
</comment>
<proteinExistence type="predicted"/>
<organism evidence="1 2">
    <name type="scientific">Catharanthus roseus</name>
    <name type="common">Madagascar periwinkle</name>
    <name type="synonym">Vinca rosea</name>
    <dbReference type="NCBI Taxonomy" id="4058"/>
    <lineage>
        <taxon>Eukaryota</taxon>
        <taxon>Viridiplantae</taxon>
        <taxon>Streptophyta</taxon>
        <taxon>Embryophyta</taxon>
        <taxon>Tracheophyta</taxon>
        <taxon>Spermatophyta</taxon>
        <taxon>Magnoliopsida</taxon>
        <taxon>eudicotyledons</taxon>
        <taxon>Gunneridae</taxon>
        <taxon>Pentapetalae</taxon>
        <taxon>asterids</taxon>
        <taxon>lamiids</taxon>
        <taxon>Gentianales</taxon>
        <taxon>Apocynaceae</taxon>
        <taxon>Rauvolfioideae</taxon>
        <taxon>Vinceae</taxon>
        <taxon>Catharanthinae</taxon>
        <taxon>Catharanthus</taxon>
    </lineage>
</organism>